<evidence type="ECO:0000313" key="2">
    <source>
        <dbReference type="EMBL" id="MFC4062810.1"/>
    </source>
</evidence>
<keyword evidence="3" id="KW-1185">Reference proteome</keyword>
<dbReference type="Proteomes" id="UP001595850">
    <property type="component" value="Unassembled WGS sequence"/>
</dbReference>
<dbReference type="RefSeq" id="WP_377294261.1">
    <property type="nucleotide sequence ID" value="NZ_JBHSBM010000060.1"/>
</dbReference>
<feature type="compositionally biased region" description="Basic and acidic residues" evidence="1">
    <location>
        <begin position="176"/>
        <end position="185"/>
    </location>
</feature>
<comment type="caution">
    <text evidence="2">The sequence shown here is derived from an EMBL/GenBank/DDBJ whole genome shotgun (WGS) entry which is preliminary data.</text>
</comment>
<gene>
    <name evidence="2" type="ORF">ACFOWE_31350</name>
</gene>
<accession>A0ABV8IFZ3</accession>
<reference evidence="3" key="1">
    <citation type="journal article" date="2019" name="Int. J. Syst. Evol. Microbiol.">
        <title>The Global Catalogue of Microorganisms (GCM) 10K type strain sequencing project: providing services to taxonomists for standard genome sequencing and annotation.</title>
        <authorList>
            <consortium name="The Broad Institute Genomics Platform"/>
            <consortium name="The Broad Institute Genome Sequencing Center for Infectious Disease"/>
            <person name="Wu L."/>
            <person name="Ma J."/>
        </authorList>
    </citation>
    <scope>NUCLEOTIDE SEQUENCE [LARGE SCALE GENOMIC DNA]</scope>
    <source>
        <strain evidence="3">TBRC 4489</strain>
    </source>
</reference>
<feature type="region of interest" description="Disordered" evidence="1">
    <location>
        <begin position="144"/>
        <end position="208"/>
    </location>
</feature>
<evidence type="ECO:0000256" key="1">
    <source>
        <dbReference type="SAM" id="MobiDB-lite"/>
    </source>
</evidence>
<dbReference type="EMBL" id="JBHSBM010000060">
    <property type="protein sequence ID" value="MFC4062810.1"/>
    <property type="molecule type" value="Genomic_DNA"/>
</dbReference>
<organism evidence="2 3">
    <name type="scientific">Planomonospora corallina</name>
    <dbReference type="NCBI Taxonomy" id="1806052"/>
    <lineage>
        <taxon>Bacteria</taxon>
        <taxon>Bacillati</taxon>
        <taxon>Actinomycetota</taxon>
        <taxon>Actinomycetes</taxon>
        <taxon>Streptosporangiales</taxon>
        <taxon>Streptosporangiaceae</taxon>
        <taxon>Planomonospora</taxon>
    </lineage>
</organism>
<evidence type="ECO:0000313" key="3">
    <source>
        <dbReference type="Proteomes" id="UP001595850"/>
    </source>
</evidence>
<name>A0ABV8IFZ3_9ACTN</name>
<proteinExistence type="predicted"/>
<sequence length="387" mass="41889">MSASCVAIDDTADPPEWVRKYLSPEQLLHLNPGLLWILLIYQHDGLESSRINVAQRLHVHTLGKVRKEAKPSFKALATDLCLSERTVEPAVEDLERDGWIIVVRVRNKTNVYRLAWPLEDPLAASVKKADQCGELTSKSGMCTRRAGWGTNTPGVGPCKLHGGTPSSPEPQPLRSEPVDNSEHEPPSTATVADLDRNGCSLGPQPLQPRTATVADEYVKSALGSALKSSLPPSPVRAAGALTRRNAREAPAPAAQPGDEFTARSLVAAIGSRYRGAPPWVRRHLTGLVAQALARGFGRDAVVAYARMVIAEHAFKDHQHIPEMREALRRLGRDVALGDACPEHGACECTRCAPHAPDRPWTDGDQAEWEAALAHFGVSADDLDQATS</sequence>
<protein>
    <submittedName>
        <fullName evidence="2">Uncharacterized protein</fullName>
    </submittedName>
</protein>